<name>A0A2C9M933_BIOGL</name>
<evidence type="ECO:0000313" key="10">
    <source>
        <dbReference type="Proteomes" id="UP000076420"/>
    </source>
</evidence>
<evidence type="ECO:0000256" key="2">
    <source>
        <dbReference type="ARBA" id="ARBA00022574"/>
    </source>
</evidence>
<evidence type="ECO:0000256" key="6">
    <source>
        <dbReference type="ARBA" id="ARBA00039131"/>
    </source>
</evidence>
<comment type="similarity">
    <text evidence="5">Belongs to the DPH7 family.</text>
</comment>
<dbReference type="Proteomes" id="UP000076420">
    <property type="component" value="Unassembled WGS sequence"/>
</dbReference>
<reference evidence="9" key="1">
    <citation type="submission" date="2020-05" db="UniProtKB">
        <authorList>
            <consortium name="EnsemblMetazoa"/>
        </authorList>
    </citation>
    <scope>IDENTIFICATION</scope>
    <source>
        <strain evidence="9">BB02</strain>
    </source>
</reference>
<evidence type="ECO:0000313" key="9">
    <source>
        <dbReference type="EnsemblMetazoa" id="BGLB039863-PA"/>
    </source>
</evidence>
<dbReference type="PANTHER" id="PTHR46042:SF1">
    <property type="entry name" value="DIPHTHINE METHYLTRANSFERASE"/>
    <property type="match status" value="1"/>
</dbReference>
<keyword evidence="2 8" id="KW-0853">WD repeat</keyword>
<dbReference type="GO" id="GO:0005737">
    <property type="term" value="C:cytoplasm"/>
    <property type="evidence" value="ECO:0007669"/>
    <property type="project" value="TreeGrafter"/>
</dbReference>
<dbReference type="SMART" id="SM00320">
    <property type="entry name" value="WD40"/>
    <property type="match status" value="2"/>
</dbReference>
<evidence type="ECO:0000256" key="4">
    <source>
        <dbReference type="ARBA" id="ARBA00022801"/>
    </source>
</evidence>
<gene>
    <name evidence="9" type="primary">106054934</name>
</gene>
<dbReference type="SUPFAM" id="SSF50978">
    <property type="entry name" value="WD40 repeat-like"/>
    <property type="match status" value="1"/>
</dbReference>
<keyword evidence="4" id="KW-0378">Hydrolase</keyword>
<evidence type="ECO:0000256" key="8">
    <source>
        <dbReference type="PROSITE-ProRule" id="PRU00221"/>
    </source>
</evidence>
<dbReference type="VEuPathDB" id="VectorBase:BGLB039863"/>
<dbReference type="PROSITE" id="PS50082">
    <property type="entry name" value="WD_REPEATS_2"/>
    <property type="match status" value="1"/>
</dbReference>
<protein>
    <recommendedName>
        <fullName evidence="6">methylated diphthine methylhydrolase</fullName>
        <ecNumber evidence="6">3.1.1.97</ecNumber>
    </recommendedName>
</protein>
<evidence type="ECO:0000256" key="3">
    <source>
        <dbReference type="ARBA" id="ARBA00022737"/>
    </source>
</evidence>
<evidence type="ECO:0000256" key="5">
    <source>
        <dbReference type="ARBA" id="ARBA00038092"/>
    </source>
</evidence>
<dbReference type="VEuPathDB" id="VectorBase:BGLAX_041254"/>
<comment type="catalytic activity">
    <reaction evidence="7">
        <text>diphthine methyl ester-[translation elongation factor 2] + H2O = diphthine-[translation elongation factor 2] + methanol + H(+)</text>
        <dbReference type="Rhea" id="RHEA:42656"/>
        <dbReference type="Rhea" id="RHEA-COMP:10172"/>
        <dbReference type="Rhea" id="RHEA-COMP:10173"/>
        <dbReference type="ChEBI" id="CHEBI:15377"/>
        <dbReference type="ChEBI" id="CHEBI:15378"/>
        <dbReference type="ChEBI" id="CHEBI:17790"/>
        <dbReference type="ChEBI" id="CHEBI:79005"/>
        <dbReference type="ChEBI" id="CHEBI:82696"/>
        <dbReference type="EC" id="3.1.1.97"/>
    </reaction>
</comment>
<evidence type="ECO:0000256" key="1">
    <source>
        <dbReference type="ARBA" id="ARBA00005156"/>
    </source>
</evidence>
<sequence length="363" mass="40931">MNLQKIDTCLNADSVEFCPYEGLQQFLLCGTYKLEESTKLNSAECESSSELKEDLMEDKRSSTLCSSQKRNGGIILYKLIQDAVCRPSLDKCLSLDICGVLDIKWPNSPIENEAVFGLVNAEGYIQVLNLNPEDNSLETLAMCELSPSSLGLSLGWSAHKKLVTASDSHGNISIYQIDKEMSQVSKWKAHEYEAWITAFDHFNPDIVYTGGDDAKFKAWDVRDLSHPTFCSKRHSMGVCSIQSHPVNEHIVATGSYDENLIIWDNRQWKEPLDSIALGGGIWRIKWDPFFGTSILTATMYNGAHIIDCREIGKNTLSISVEYQDHNLAYGADWCRLKTEGKTAIVSTCSFYDHSLHLWKWNFE</sequence>
<organism evidence="9 10">
    <name type="scientific">Biomphalaria glabrata</name>
    <name type="common">Bloodfluke planorb</name>
    <name type="synonym">Freshwater snail</name>
    <dbReference type="NCBI Taxonomy" id="6526"/>
    <lineage>
        <taxon>Eukaryota</taxon>
        <taxon>Metazoa</taxon>
        <taxon>Spiralia</taxon>
        <taxon>Lophotrochozoa</taxon>
        <taxon>Mollusca</taxon>
        <taxon>Gastropoda</taxon>
        <taxon>Heterobranchia</taxon>
        <taxon>Euthyneura</taxon>
        <taxon>Panpulmonata</taxon>
        <taxon>Hygrophila</taxon>
        <taxon>Lymnaeoidea</taxon>
        <taxon>Planorbidae</taxon>
        <taxon>Biomphalaria</taxon>
    </lineage>
</organism>
<evidence type="ECO:0000256" key="7">
    <source>
        <dbReference type="ARBA" id="ARBA00047551"/>
    </source>
</evidence>
<dbReference type="RefSeq" id="XP_013066477.2">
    <property type="nucleotide sequence ID" value="XM_013211023.2"/>
</dbReference>
<dbReference type="KEGG" id="bgt:106054934"/>
<keyword evidence="3" id="KW-0677">Repeat</keyword>
<proteinExistence type="inferred from homology"/>
<dbReference type="STRING" id="6526.A0A2C9M933"/>
<comment type="pathway">
    <text evidence="1">Protein modification; peptidyl-diphthamide biosynthesis.</text>
</comment>
<dbReference type="InterPro" id="IPR001680">
    <property type="entry name" value="WD40_rpt"/>
</dbReference>
<dbReference type="Gene3D" id="2.130.10.10">
    <property type="entry name" value="YVTN repeat-like/Quinoprotein amine dehydrogenase"/>
    <property type="match status" value="1"/>
</dbReference>
<dbReference type="Pfam" id="PF00400">
    <property type="entry name" value="WD40"/>
    <property type="match status" value="1"/>
</dbReference>
<accession>A0A2C9M933</accession>
<dbReference type="GO" id="GO:0061685">
    <property type="term" value="F:diphthine methylesterase activity"/>
    <property type="evidence" value="ECO:0007669"/>
    <property type="project" value="UniProtKB-EC"/>
</dbReference>
<dbReference type="InterPro" id="IPR036322">
    <property type="entry name" value="WD40_repeat_dom_sf"/>
</dbReference>
<dbReference type="AlphaFoldDB" id="A0A2C9M933"/>
<dbReference type="EC" id="3.1.1.97" evidence="6"/>
<dbReference type="InterPro" id="IPR015943">
    <property type="entry name" value="WD40/YVTN_repeat-like_dom_sf"/>
</dbReference>
<dbReference type="PANTHER" id="PTHR46042">
    <property type="entry name" value="DIPHTHINE METHYLTRANSFERASE"/>
    <property type="match status" value="1"/>
</dbReference>
<dbReference type="GO" id="GO:0017183">
    <property type="term" value="P:protein histidyl modification to diphthamide"/>
    <property type="evidence" value="ECO:0007669"/>
    <property type="project" value="TreeGrafter"/>
</dbReference>
<dbReference type="InterPro" id="IPR052415">
    <property type="entry name" value="Diphthine_MTase"/>
</dbReference>
<feature type="repeat" description="WD" evidence="8">
    <location>
        <begin position="231"/>
        <end position="264"/>
    </location>
</feature>
<dbReference type="OrthoDB" id="1930760at2759"/>
<dbReference type="EnsemblMetazoa" id="BGLB039863-RA">
    <property type="protein sequence ID" value="BGLB039863-PA"/>
    <property type="gene ID" value="BGLB039863"/>
</dbReference>